<proteinExistence type="inferred from homology"/>
<dbReference type="Pfam" id="PF13450">
    <property type="entry name" value="NAD_binding_8"/>
    <property type="match status" value="1"/>
</dbReference>
<reference evidence="2 3" key="1">
    <citation type="submission" date="2017-04" db="EMBL/GenBank/DDBJ databases">
        <title>Genome Sequence of the Model Brown-Rot Fungus Postia placenta SB12.</title>
        <authorList>
            <consortium name="DOE Joint Genome Institute"/>
            <person name="Gaskell J."/>
            <person name="Kersten P."/>
            <person name="Larrondo L.F."/>
            <person name="Canessa P."/>
            <person name="Martinez D."/>
            <person name="Hibbett D."/>
            <person name="Schmoll M."/>
            <person name="Kubicek C.P."/>
            <person name="Martinez A.T."/>
            <person name="Yadav J."/>
            <person name="Master E."/>
            <person name="Magnuson J.K."/>
            <person name="James T."/>
            <person name="Yaver D."/>
            <person name="Berka R."/>
            <person name="Labutti K."/>
            <person name="Lipzen A."/>
            <person name="Aerts A."/>
            <person name="Barry K."/>
            <person name="Henrissat B."/>
            <person name="Blanchette R."/>
            <person name="Grigoriev I."/>
            <person name="Cullen D."/>
        </authorList>
    </citation>
    <scope>NUCLEOTIDE SEQUENCE [LARGE SCALE GENOMIC DNA]</scope>
    <source>
        <strain evidence="2 3">MAD-698-R-SB12</strain>
    </source>
</reference>
<dbReference type="InterPro" id="IPR036188">
    <property type="entry name" value="FAD/NAD-bd_sf"/>
</dbReference>
<dbReference type="OrthoDB" id="74360at2759"/>
<dbReference type="PANTHER" id="PTHR42877:SF7">
    <property type="entry name" value="FLAVIN-BINDING MONOOXYGENASE-RELATED"/>
    <property type="match status" value="1"/>
</dbReference>
<dbReference type="RefSeq" id="XP_024339451.1">
    <property type="nucleotide sequence ID" value="XM_024488056.1"/>
</dbReference>
<gene>
    <name evidence="2" type="ORF">POSPLADRAFT_1169314</name>
</gene>
<dbReference type="InterPro" id="IPR051209">
    <property type="entry name" value="FAD-bind_Monooxygenase_sf"/>
</dbReference>
<dbReference type="EMBL" id="KZ110596">
    <property type="protein sequence ID" value="OSX62657.1"/>
    <property type="molecule type" value="Genomic_DNA"/>
</dbReference>
<evidence type="ECO:0000256" key="1">
    <source>
        <dbReference type="ARBA" id="ARBA00010139"/>
    </source>
</evidence>
<keyword evidence="3" id="KW-1185">Reference proteome</keyword>
<organism evidence="2 3">
    <name type="scientific">Postia placenta MAD-698-R-SB12</name>
    <dbReference type="NCBI Taxonomy" id="670580"/>
    <lineage>
        <taxon>Eukaryota</taxon>
        <taxon>Fungi</taxon>
        <taxon>Dikarya</taxon>
        <taxon>Basidiomycota</taxon>
        <taxon>Agaricomycotina</taxon>
        <taxon>Agaricomycetes</taxon>
        <taxon>Polyporales</taxon>
        <taxon>Adustoporiaceae</taxon>
        <taxon>Rhodonia</taxon>
    </lineage>
</organism>
<dbReference type="STRING" id="670580.A0A1X6N213"/>
<dbReference type="SUPFAM" id="SSF51905">
    <property type="entry name" value="FAD/NAD(P)-binding domain"/>
    <property type="match status" value="1"/>
</dbReference>
<dbReference type="PANTHER" id="PTHR42877">
    <property type="entry name" value="L-ORNITHINE N(5)-MONOOXYGENASE-RELATED"/>
    <property type="match status" value="1"/>
</dbReference>
<sequence>MLPSANLGPSQDGPFSLGAFAIDEYNPIKVVVIGAGFSGIAAAIRFPQRVPNLDLTVYDQNAGVGGTWYSNKYPGLACDIPSHCYQYTFENKTDWSSFYSTGSEIRSYLESVVDKYKLMRYIKLSHRLIRAQYDEPSGKWRLRIRRPASQGSSPSTDLEEFEEFDDTADILFMGVGSLSRWGWPDISGLHDFKGSLFHTANFDIGEQTWQEATQKWKDKRVGVIGVGSSAIQVVPALQPHVAHIVNYVKGKTWISVPFGSDKLSELLHRDPNEENYIFTDEDKARFADPEYYKRFRHALDTELNAVYQCGLKDSAMQRGARAAFREHMQKALSKKPWIADDLIPDYAVACRRLTCGPGYLRALCEDNVDFVTTHIKRITSSGIETVDGRHEELDVIICATGYDYSFQLDFPVIGRGGVSLQEKWTPHPSTYLAICTDGFPNYFMAFGPSSSLASGSLVVLIERQVDYAVEATKKLQRERLKSIEVKKAAVQDFDEYLEHYFPKTVHSEKCRSWYKMGKEDGRVVALWPGSALHALRALEFPRWEDYNYELADGAQNRMRWLGDGQTYNEKMMKGDRAWFLNDDEIDVPPG</sequence>
<name>A0A1X6N213_9APHY</name>
<dbReference type="GeneID" id="36333005"/>
<comment type="similarity">
    <text evidence="1">Belongs to the FAD-binding monooxygenase family.</text>
</comment>
<dbReference type="Proteomes" id="UP000194127">
    <property type="component" value="Unassembled WGS sequence"/>
</dbReference>
<accession>A0A1X6N213</accession>
<dbReference type="AlphaFoldDB" id="A0A1X6N213"/>
<protein>
    <recommendedName>
        <fullName evidence="4">FAD/NAD(P)-binding domain-containing protein</fullName>
    </recommendedName>
</protein>
<evidence type="ECO:0000313" key="3">
    <source>
        <dbReference type="Proteomes" id="UP000194127"/>
    </source>
</evidence>
<evidence type="ECO:0000313" key="2">
    <source>
        <dbReference type="EMBL" id="OSX62657.1"/>
    </source>
</evidence>
<evidence type="ECO:0008006" key="4">
    <source>
        <dbReference type="Google" id="ProtNLM"/>
    </source>
</evidence>
<dbReference type="Gene3D" id="3.50.50.60">
    <property type="entry name" value="FAD/NAD(P)-binding domain"/>
    <property type="match status" value="2"/>
</dbReference>